<dbReference type="SUPFAM" id="SSF55729">
    <property type="entry name" value="Acyl-CoA N-acyltransferases (Nat)"/>
    <property type="match status" value="1"/>
</dbReference>
<dbReference type="InterPro" id="IPR041492">
    <property type="entry name" value="HAD_2"/>
</dbReference>
<evidence type="ECO:0000313" key="3">
    <source>
        <dbReference type="Proteomes" id="UP000324015"/>
    </source>
</evidence>
<gene>
    <name evidence="2" type="ORF">DEJ49_29500</name>
</gene>
<dbReference type="Pfam" id="PF13419">
    <property type="entry name" value="HAD_2"/>
    <property type="match status" value="1"/>
</dbReference>
<dbReference type="InterPro" id="IPR010037">
    <property type="entry name" value="FkbH_domain"/>
</dbReference>
<dbReference type="Gene3D" id="3.40.50.1000">
    <property type="entry name" value="HAD superfamily/HAD-like"/>
    <property type="match status" value="1"/>
</dbReference>
<accession>A0A5P2CU18</accession>
<dbReference type="EMBL" id="CP029191">
    <property type="protein sequence ID" value="QES44581.1"/>
    <property type="molecule type" value="Genomic_DNA"/>
</dbReference>
<organism evidence="2 3">
    <name type="scientific">Streptomyces venezuelae</name>
    <dbReference type="NCBI Taxonomy" id="54571"/>
    <lineage>
        <taxon>Bacteria</taxon>
        <taxon>Bacillati</taxon>
        <taxon>Actinomycetota</taxon>
        <taxon>Actinomycetes</taxon>
        <taxon>Kitasatosporales</taxon>
        <taxon>Streptomycetaceae</taxon>
        <taxon>Streptomyces</taxon>
    </lineage>
</organism>
<dbReference type="InterPro" id="IPR000182">
    <property type="entry name" value="GNAT_dom"/>
</dbReference>
<dbReference type="InterPro" id="IPR016181">
    <property type="entry name" value="Acyl_CoA_acyltransferase"/>
</dbReference>
<dbReference type="InterPro" id="IPR036412">
    <property type="entry name" value="HAD-like_sf"/>
</dbReference>
<dbReference type="SUPFAM" id="SSF56784">
    <property type="entry name" value="HAD-like"/>
    <property type="match status" value="1"/>
</dbReference>
<evidence type="ECO:0000259" key="1">
    <source>
        <dbReference type="PROSITE" id="PS51186"/>
    </source>
</evidence>
<dbReference type="NCBIfam" id="TIGR01681">
    <property type="entry name" value="HAD-SF-IIIC"/>
    <property type="match status" value="1"/>
</dbReference>
<dbReference type="Proteomes" id="UP000324015">
    <property type="component" value="Chromosome"/>
</dbReference>
<dbReference type="Gene3D" id="3.40.630.30">
    <property type="match status" value="1"/>
</dbReference>
<evidence type="ECO:0000313" key="2">
    <source>
        <dbReference type="EMBL" id="QES44581.1"/>
    </source>
</evidence>
<dbReference type="NCBIfam" id="TIGR01686">
    <property type="entry name" value="FkbH"/>
    <property type="match status" value="1"/>
</dbReference>
<dbReference type="InterPro" id="IPR010033">
    <property type="entry name" value="HAD_SF_ppase_IIIC"/>
</dbReference>
<feature type="domain" description="N-acetyltransferase" evidence="1">
    <location>
        <begin position="189"/>
        <end position="348"/>
    </location>
</feature>
<dbReference type="InterPro" id="IPR023214">
    <property type="entry name" value="HAD_sf"/>
</dbReference>
<dbReference type="GO" id="GO:0016747">
    <property type="term" value="F:acyltransferase activity, transferring groups other than amino-acyl groups"/>
    <property type="evidence" value="ECO:0007669"/>
    <property type="project" value="InterPro"/>
</dbReference>
<reference evidence="2 3" key="1">
    <citation type="submission" date="2018-05" db="EMBL/GenBank/DDBJ databases">
        <title>Streptomyces venezuelae.</title>
        <authorList>
            <person name="Kim W."/>
            <person name="Lee N."/>
            <person name="Cho B.-K."/>
        </authorList>
    </citation>
    <scope>NUCLEOTIDE SEQUENCE [LARGE SCALE GENOMIC DNA]</scope>
    <source>
        <strain evidence="2 3">ATCC 14585</strain>
    </source>
</reference>
<sequence>MRSKQAGADVPSELVKCVVWDLDDTVWEGILSEGPGVKLRPGIRELIETLDERGILQSIASKNDEKAALDELERLGIREYFLVPHVSWQPKSALIQSIAERLNIGIDTLMFVDDSAFERAEVEFVHPQVRCVDAAETADLLDRPELTRPVTEDGRARRMLYLQAEERKAYETSFAGPQVEFLRSLDMRLTIAVATPEDLERAAELTERTHQLNTTGLTFSKAELRELMERPDQTLLVARLTDRFGTYGTIGLTLVGRTPDEWRIRLFLMSCRVMGRNVGGAILRYLAQSAEAEQVRLTADFRPTDVNKAMYTVYRLAGFKKTAVEDPGAEGSGHDASVKVLRMATGLPHTYPDYLTLSLPEDHALRSAP</sequence>
<proteinExistence type="predicted"/>
<dbReference type="PROSITE" id="PS51186">
    <property type="entry name" value="GNAT"/>
    <property type="match status" value="1"/>
</dbReference>
<protein>
    <recommendedName>
        <fullName evidence="1">N-acetyltransferase domain-containing protein</fullName>
    </recommendedName>
</protein>
<name>A0A5P2CU18_STRVZ</name>
<dbReference type="AlphaFoldDB" id="A0A5P2CU18"/>